<accession>A0A4R1HWA9</accession>
<proteinExistence type="inferred from homology"/>
<evidence type="ECO:0000313" key="13">
    <source>
        <dbReference type="Proteomes" id="UP000295560"/>
    </source>
</evidence>
<sequence length="321" mass="32882">MLSATTGARAALVSGIGHCLPSDVVTNHDLAARLDTTDEWIRTRSGISERRVVAAGQATSDLATEAGRHALKSAGRDGVDLVVLATSTPDHRCPSTAPTVAARLGLGTVPAFDVDAVCSGFLYGLSVARNAVVAGQVESVLLVGADTYSTLVDPDDRTTAFLFGDGAAAVVLTAGDATRPGAVHEVELGSDGSLAELIEAPGGGPLRMQGQAVYRQAVSRMTDTARGVVERTGWTVESLDRFVGHQANQRILDAVATRLGIGADRALSNVATVGNTAAASIPLALSQAHDDGLLRPGERIALAAFGGGVTWGAATLTWPDL</sequence>
<evidence type="ECO:0000256" key="9">
    <source>
        <dbReference type="HAMAP-Rule" id="MF_01815"/>
    </source>
</evidence>
<feature type="active site" evidence="9">
    <location>
        <position position="118"/>
    </location>
</feature>
<comment type="subunit">
    <text evidence="9">Homodimer.</text>
</comment>
<dbReference type="UniPathway" id="UPA00094"/>
<keyword evidence="4 9" id="KW-0808">Transferase</keyword>
<name>A0A4R1HWA9_PSEEN</name>
<dbReference type="EC" id="2.3.1.180" evidence="9"/>
<evidence type="ECO:0000259" key="10">
    <source>
        <dbReference type="Pfam" id="PF08541"/>
    </source>
</evidence>
<feature type="domain" description="Beta-ketoacyl-[acyl-carrier-protein] synthase III N-terminal" evidence="11">
    <location>
        <begin position="112"/>
        <end position="192"/>
    </location>
</feature>
<dbReference type="InterPro" id="IPR013751">
    <property type="entry name" value="ACP_syn_III_N"/>
</dbReference>
<comment type="domain">
    <text evidence="9">The last Arg residue of the ACP-binding site is essential for the weak association between ACP/AcpP and FabH.</text>
</comment>
<dbReference type="RefSeq" id="WP_132425187.1">
    <property type="nucleotide sequence ID" value="NZ_SMFZ01000001.1"/>
</dbReference>
<dbReference type="SUPFAM" id="SSF53901">
    <property type="entry name" value="Thiolase-like"/>
    <property type="match status" value="1"/>
</dbReference>
<comment type="similarity">
    <text evidence="1 9">Belongs to the thiolase-like superfamily. FabH family.</text>
</comment>
<keyword evidence="9" id="KW-0511">Multifunctional enzyme</keyword>
<evidence type="ECO:0000256" key="5">
    <source>
        <dbReference type="ARBA" id="ARBA00022832"/>
    </source>
</evidence>
<dbReference type="GO" id="GO:0044550">
    <property type="term" value="P:secondary metabolite biosynthetic process"/>
    <property type="evidence" value="ECO:0007669"/>
    <property type="project" value="TreeGrafter"/>
</dbReference>
<dbReference type="OrthoDB" id="9815506at2"/>
<dbReference type="Gene3D" id="3.40.47.10">
    <property type="match status" value="1"/>
</dbReference>
<comment type="pathway">
    <text evidence="9">Lipid metabolism; fatty acid biosynthesis.</text>
</comment>
<keyword evidence="3 9" id="KW-0444">Lipid biosynthesis</keyword>
<evidence type="ECO:0000256" key="1">
    <source>
        <dbReference type="ARBA" id="ARBA00008642"/>
    </source>
</evidence>
<evidence type="ECO:0000256" key="8">
    <source>
        <dbReference type="ARBA" id="ARBA00023315"/>
    </source>
</evidence>
<dbReference type="AlphaFoldDB" id="A0A4R1HWA9"/>
<dbReference type="GO" id="GO:0006633">
    <property type="term" value="P:fatty acid biosynthetic process"/>
    <property type="evidence" value="ECO:0007669"/>
    <property type="project" value="UniProtKB-UniRule"/>
</dbReference>
<keyword evidence="5 9" id="KW-0276">Fatty acid metabolism</keyword>
<dbReference type="Pfam" id="PF08545">
    <property type="entry name" value="ACP_syn_III"/>
    <property type="match status" value="1"/>
</dbReference>
<dbReference type="HAMAP" id="MF_01815">
    <property type="entry name" value="FabH"/>
    <property type="match status" value="1"/>
</dbReference>
<reference evidence="12 13" key="1">
    <citation type="submission" date="2019-03" db="EMBL/GenBank/DDBJ databases">
        <title>Sequencing the genomes of 1000 actinobacteria strains.</title>
        <authorList>
            <person name="Klenk H.-P."/>
        </authorList>
    </citation>
    <scope>NUCLEOTIDE SEQUENCE [LARGE SCALE GENOMIC DNA]</scope>
    <source>
        <strain evidence="12 13">DSM 44969</strain>
    </source>
</reference>
<keyword evidence="2 9" id="KW-0963">Cytoplasm</keyword>
<comment type="catalytic activity">
    <reaction evidence="9">
        <text>malonyl-[ACP] + acetyl-CoA + H(+) = 3-oxobutanoyl-[ACP] + CO2 + CoA</text>
        <dbReference type="Rhea" id="RHEA:12080"/>
        <dbReference type="Rhea" id="RHEA-COMP:9623"/>
        <dbReference type="Rhea" id="RHEA-COMP:9625"/>
        <dbReference type="ChEBI" id="CHEBI:15378"/>
        <dbReference type="ChEBI" id="CHEBI:16526"/>
        <dbReference type="ChEBI" id="CHEBI:57287"/>
        <dbReference type="ChEBI" id="CHEBI:57288"/>
        <dbReference type="ChEBI" id="CHEBI:78449"/>
        <dbReference type="ChEBI" id="CHEBI:78450"/>
        <dbReference type="EC" id="2.3.1.180"/>
    </reaction>
</comment>
<keyword evidence="7 9" id="KW-0275">Fatty acid biosynthesis</keyword>
<keyword evidence="6 9" id="KW-0443">Lipid metabolism</keyword>
<evidence type="ECO:0000256" key="6">
    <source>
        <dbReference type="ARBA" id="ARBA00023098"/>
    </source>
</evidence>
<feature type="active site" evidence="9">
    <location>
        <position position="245"/>
    </location>
</feature>
<dbReference type="PANTHER" id="PTHR34069:SF2">
    <property type="entry name" value="BETA-KETOACYL-[ACYL-CARRIER-PROTEIN] SYNTHASE III"/>
    <property type="match status" value="1"/>
</dbReference>
<dbReference type="CDD" id="cd00830">
    <property type="entry name" value="KAS_III"/>
    <property type="match status" value="1"/>
</dbReference>
<dbReference type="NCBIfam" id="NF006829">
    <property type="entry name" value="PRK09352.1"/>
    <property type="match status" value="1"/>
</dbReference>
<organism evidence="12 13">
    <name type="scientific">Pseudonocardia endophytica</name>
    <dbReference type="NCBI Taxonomy" id="401976"/>
    <lineage>
        <taxon>Bacteria</taxon>
        <taxon>Bacillati</taxon>
        <taxon>Actinomycetota</taxon>
        <taxon>Actinomycetes</taxon>
        <taxon>Pseudonocardiales</taxon>
        <taxon>Pseudonocardiaceae</taxon>
        <taxon>Pseudonocardia</taxon>
    </lineage>
</organism>
<dbReference type="EMBL" id="SMFZ01000001">
    <property type="protein sequence ID" value="TCK27034.1"/>
    <property type="molecule type" value="Genomic_DNA"/>
</dbReference>
<keyword evidence="13" id="KW-1185">Reference proteome</keyword>
<keyword evidence="8 9" id="KW-0012">Acyltransferase</keyword>
<dbReference type="NCBIfam" id="TIGR00747">
    <property type="entry name" value="fabH"/>
    <property type="match status" value="1"/>
</dbReference>
<dbReference type="GO" id="GO:0033818">
    <property type="term" value="F:beta-ketoacyl-acyl-carrier-protein synthase III activity"/>
    <property type="evidence" value="ECO:0007669"/>
    <property type="project" value="UniProtKB-UniRule"/>
</dbReference>
<feature type="active site" evidence="9">
    <location>
        <position position="275"/>
    </location>
</feature>
<dbReference type="GO" id="GO:0004315">
    <property type="term" value="F:3-oxoacyl-[acyl-carrier-protein] synthase activity"/>
    <property type="evidence" value="ECO:0007669"/>
    <property type="project" value="InterPro"/>
</dbReference>
<dbReference type="Proteomes" id="UP000295560">
    <property type="component" value="Unassembled WGS sequence"/>
</dbReference>
<comment type="subcellular location">
    <subcellularLocation>
        <location evidence="9">Cytoplasm</location>
    </subcellularLocation>
</comment>
<evidence type="ECO:0000259" key="11">
    <source>
        <dbReference type="Pfam" id="PF08545"/>
    </source>
</evidence>
<comment type="function">
    <text evidence="9">Catalyzes the condensation reaction of fatty acid synthesis by the addition to an acyl acceptor of two carbons from malonyl-ACP. Catalyzes the first condensation reaction which initiates fatty acid synthesis and may therefore play a role in governing the total rate of fatty acid production. Possesses both acetoacetyl-ACP synthase and acetyl transacylase activities. Its substrate specificity determines the biosynthesis of branched-chain and/or straight-chain of fatty acids.</text>
</comment>
<feature type="domain" description="Beta-ketoacyl-[acyl-carrier-protein] synthase III C-terminal" evidence="10">
    <location>
        <begin position="230"/>
        <end position="318"/>
    </location>
</feature>
<protein>
    <recommendedName>
        <fullName evidence="9">Beta-ketoacyl-[acyl-carrier-protein] synthase III</fullName>
        <shortName evidence="9">Beta-ketoacyl-ACP synthase III</shortName>
        <shortName evidence="9">KAS III</shortName>
        <ecNumber evidence="9">2.3.1.180</ecNumber>
    </recommendedName>
    <alternativeName>
        <fullName evidence="9">3-oxoacyl-[acyl-carrier-protein] synthase 3</fullName>
    </alternativeName>
    <alternativeName>
        <fullName evidence="9">3-oxoacyl-[acyl-carrier-protein] synthase III</fullName>
    </alternativeName>
</protein>
<evidence type="ECO:0000256" key="7">
    <source>
        <dbReference type="ARBA" id="ARBA00023160"/>
    </source>
</evidence>
<evidence type="ECO:0000313" key="12">
    <source>
        <dbReference type="EMBL" id="TCK27034.1"/>
    </source>
</evidence>
<gene>
    <name evidence="9" type="primary">fabH</name>
    <name evidence="12" type="ORF">EV378_2888</name>
</gene>
<evidence type="ECO:0000256" key="3">
    <source>
        <dbReference type="ARBA" id="ARBA00022516"/>
    </source>
</evidence>
<dbReference type="InterPro" id="IPR013747">
    <property type="entry name" value="ACP_syn_III_C"/>
</dbReference>
<evidence type="ECO:0000256" key="2">
    <source>
        <dbReference type="ARBA" id="ARBA00022490"/>
    </source>
</evidence>
<dbReference type="InterPro" id="IPR004655">
    <property type="entry name" value="FabH"/>
</dbReference>
<comment type="caution">
    <text evidence="12">The sequence shown here is derived from an EMBL/GenBank/DDBJ whole genome shotgun (WGS) entry which is preliminary data.</text>
</comment>
<dbReference type="Pfam" id="PF08541">
    <property type="entry name" value="ACP_syn_III_C"/>
    <property type="match status" value="1"/>
</dbReference>
<feature type="region of interest" description="ACP-binding" evidence="9">
    <location>
        <begin position="246"/>
        <end position="250"/>
    </location>
</feature>
<dbReference type="PANTHER" id="PTHR34069">
    <property type="entry name" value="3-OXOACYL-[ACYL-CARRIER-PROTEIN] SYNTHASE 3"/>
    <property type="match status" value="1"/>
</dbReference>
<dbReference type="InterPro" id="IPR016039">
    <property type="entry name" value="Thiolase-like"/>
</dbReference>
<dbReference type="GO" id="GO:0005737">
    <property type="term" value="C:cytoplasm"/>
    <property type="evidence" value="ECO:0007669"/>
    <property type="project" value="UniProtKB-SubCell"/>
</dbReference>
<evidence type="ECO:0000256" key="4">
    <source>
        <dbReference type="ARBA" id="ARBA00022679"/>
    </source>
</evidence>